<protein>
    <recommendedName>
        <fullName evidence="3">N-acetyltransferase domain-containing protein</fullName>
    </recommendedName>
</protein>
<gene>
    <name evidence="1" type="ORF">P353_19695</name>
</gene>
<dbReference type="AlphaFoldDB" id="A0A096FAV5"/>
<evidence type="ECO:0000313" key="2">
    <source>
        <dbReference type="Proteomes" id="UP000029553"/>
    </source>
</evidence>
<name>A0A096FAV5_COMTE</name>
<comment type="caution">
    <text evidence="1">The sequence shown here is derived from an EMBL/GenBank/DDBJ whole genome shotgun (WGS) entry which is preliminary data.</text>
</comment>
<organism evidence="1 2">
    <name type="scientific">Comamonas testosteroni</name>
    <name type="common">Pseudomonas testosteroni</name>
    <dbReference type="NCBI Taxonomy" id="285"/>
    <lineage>
        <taxon>Bacteria</taxon>
        <taxon>Pseudomonadati</taxon>
        <taxon>Pseudomonadota</taxon>
        <taxon>Betaproteobacteria</taxon>
        <taxon>Burkholderiales</taxon>
        <taxon>Comamonadaceae</taxon>
        <taxon>Comamonas</taxon>
    </lineage>
</organism>
<dbReference type="InterPro" id="IPR016181">
    <property type="entry name" value="Acyl_CoA_acyltransferase"/>
</dbReference>
<dbReference type="SUPFAM" id="SSF55729">
    <property type="entry name" value="Acyl-CoA N-acyltransferases (Nat)"/>
    <property type="match status" value="1"/>
</dbReference>
<evidence type="ECO:0000313" key="1">
    <source>
        <dbReference type="EMBL" id="KGH27014.1"/>
    </source>
</evidence>
<sequence>MTYKLQVIPAAFIGRAWLDGAHMLARACETSGGEITGDQLKLLLSRGERDLIRIDLDGQPVGWAVTRIDQLPNVRVLHICELYAPGGHWLACSEQLAAMARANGCTEMRCSAKPAQVRLYQRHLSWEPIYTTLRMPI</sequence>
<dbReference type="Proteomes" id="UP000029553">
    <property type="component" value="Unassembled WGS sequence"/>
</dbReference>
<proteinExistence type="predicted"/>
<reference evidence="1 2" key="1">
    <citation type="submission" date="2013-09" db="EMBL/GenBank/DDBJ databases">
        <title>High correlation between genotypes and phenotypes of environmental bacteria Comamonas testosteroni strains.</title>
        <authorList>
            <person name="Liu L."/>
            <person name="Zhu W."/>
            <person name="Xia X."/>
            <person name="Xu B."/>
            <person name="Luo M."/>
            <person name="Wang G."/>
        </authorList>
    </citation>
    <scope>NUCLEOTIDE SEQUENCE [LARGE SCALE GENOMIC DNA]</scope>
    <source>
        <strain evidence="1 2">JL40</strain>
    </source>
</reference>
<evidence type="ECO:0008006" key="3">
    <source>
        <dbReference type="Google" id="ProtNLM"/>
    </source>
</evidence>
<accession>A0A096FAV5</accession>
<dbReference type="EMBL" id="AWOR01000067">
    <property type="protein sequence ID" value="KGH27014.1"/>
    <property type="molecule type" value="Genomic_DNA"/>
</dbReference>
<dbReference type="RefSeq" id="WP_034372951.1">
    <property type="nucleotide sequence ID" value="NZ_AWOR01000067.1"/>
</dbReference>